<sequence>MFSRTKFSTMNGNPQRSPGGLSSVFQPIIQETQQQQVKYISLYSLFQLKRGLTINSLPILPLVDVVTRKSGHLEEFSVSQKTTKRFSTIVSFLLNENITTLFLLTY</sequence>
<proteinExistence type="predicted"/>
<evidence type="ECO:0000313" key="1">
    <source>
        <dbReference type="EMBL" id="CAG6646688.1"/>
    </source>
</evidence>
<accession>A0A8D8R8V3</accession>
<dbReference type="AlphaFoldDB" id="A0A8D8R8V3"/>
<name>A0A8D8R8V3_9HEMI</name>
<dbReference type="EMBL" id="HBUF01143179">
    <property type="protein sequence ID" value="CAG6646688.1"/>
    <property type="molecule type" value="Transcribed_RNA"/>
</dbReference>
<protein>
    <submittedName>
        <fullName evidence="1">Uncharacterized protein</fullName>
    </submittedName>
</protein>
<organism evidence="1">
    <name type="scientific">Cacopsylla melanoneura</name>
    <dbReference type="NCBI Taxonomy" id="428564"/>
    <lineage>
        <taxon>Eukaryota</taxon>
        <taxon>Metazoa</taxon>
        <taxon>Ecdysozoa</taxon>
        <taxon>Arthropoda</taxon>
        <taxon>Hexapoda</taxon>
        <taxon>Insecta</taxon>
        <taxon>Pterygota</taxon>
        <taxon>Neoptera</taxon>
        <taxon>Paraneoptera</taxon>
        <taxon>Hemiptera</taxon>
        <taxon>Sternorrhyncha</taxon>
        <taxon>Psylloidea</taxon>
        <taxon>Psyllidae</taxon>
        <taxon>Psyllinae</taxon>
        <taxon>Cacopsylla</taxon>
    </lineage>
</organism>
<reference evidence="1" key="1">
    <citation type="submission" date="2021-05" db="EMBL/GenBank/DDBJ databases">
        <authorList>
            <person name="Alioto T."/>
            <person name="Alioto T."/>
            <person name="Gomez Garrido J."/>
        </authorList>
    </citation>
    <scope>NUCLEOTIDE SEQUENCE</scope>
</reference>